<dbReference type="Proteomes" id="UP001430356">
    <property type="component" value="Unassembled WGS sequence"/>
</dbReference>
<comment type="caution">
    <text evidence="2">The sequence shown here is derived from an EMBL/GenBank/DDBJ whole genome shotgun (WGS) entry which is preliminary data.</text>
</comment>
<feature type="region of interest" description="Disordered" evidence="1">
    <location>
        <begin position="692"/>
        <end position="713"/>
    </location>
</feature>
<feature type="compositionally biased region" description="Low complexity" evidence="1">
    <location>
        <begin position="1"/>
        <end position="30"/>
    </location>
</feature>
<feature type="compositionally biased region" description="Pro residues" evidence="1">
    <location>
        <begin position="699"/>
        <end position="708"/>
    </location>
</feature>
<dbReference type="EMBL" id="JAECZO010000006">
    <property type="protein sequence ID" value="KAK7200471.1"/>
    <property type="molecule type" value="Genomic_DNA"/>
</dbReference>
<gene>
    <name evidence="2" type="ORF">NESM_000101700</name>
</gene>
<proteinExistence type="predicted"/>
<feature type="region of interest" description="Disordered" evidence="1">
    <location>
        <begin position="287"/>
        <end position="311"/>
    </location>
</feature>
<organism evidence="2 3">
    <name type="scientific">Novymonas esmeraldas</name>
    <dbReference type="NCBI Taxonomy" id="1808958"/>
    <lineage>
        <taxon>Eukaryota</taxon>
        <taxon>Discoba</taxon>
        <taxon>Euglenozoa</taxon>
        <taxon>Kinetoplastea</taxon>
        <taxon>Metakinetoplastina</taxon>
        <taxon>Trypanosomatida</taxon>
        <taxon>Trypanosomatidae</taxon>
        <taxon>Novymonas</taxon>
    </lineage>
</organism>
<reference evidence="2 3" key="1">
    <citation type="journal article" date="2021" name="MBio">
        <title>A New Model Trypanosomatid, Novymonas esmeraldas: Genomic Perception of Its 'Candidatus Pandoraea novymonadis' Endosymbiont.</title>
        <authorList>
            <person name="Zakharova A."/>
            <person name="Saura A."/>
            <person name="Butenko A."/>
            <person name="Podesvova L."/>
            <person name="Warmusova S."/>
            <person name="Kostygov A.Y."/>
            <person name="Nenarokova A."/>
            <person name="Lukes J."/>
            <person name="Opperdoes F.R."/>
            <person name="Yurchenko V."/>
        </authorList>
    </citation>
    <scope>NUCLEOTIDE SEQUENCE [LARGE SCALE GENOMIC DNA]</scope>
    <source>
        <strain evidence="2 3">E262AT.01</strain>
    </source>
</reference>
<name>A0AAW0F4V3_9TRYP</name>
<protein>
    <submittedName>
        <fullName evidence="2">Uncharacterized protein</fullName>
    </submittedName>
</protein>
<sequence>MSAYGSVQRPSSQSSARPPTMVSSTPLSAASPPPHRSSATCDPYERPPHHRPSSASAATHHPGSVAPTYDRGTTRLSGHPTRFPAPPPLRRWGQSSDYSVTRLLHGGVAGGAGAPALGPRAHGSADHQYYAVRRHSAAHAPSTTPALPHGAGLLPRVSGGSPHSRRAVQTVAATPPSHATTASLPSSAAVARHYSPVDRHAPPSRPLAPVYAPWDAASAAACAPHATDGGGRRWAAEPAGPGAAAPRAVRACLRLSNFAATVVVSGPASPLLLRGAVTGTGVRFATESAWPEPPSHRDQQTRRGVHGEPAGSPTCVVWTSSLAEATIDMIESRCDEDEGGSLPQTLVLECYAAARWQGPTTSGGAIQQLTEDRYIGRCHVSLRDLRANTDAVDACVPGEVEAVLRDGFGAPVGRVCFDAALTVLVQRTVRLGDVVVLPDPLRADEVRGELEVALVPPLFEAAEAGREEEPDTMVLVSADSRSPGAARWTALPPISYLDEPDAATPLLRGHLYCCDYGREGEHPAGSPPQPNGRPQMSPPRRVLLGTFTIPPPPPRTGRAAHHGSMSPRRLSDYAAAWCPAPLYHFEVPLHPPGDGGHRIASGECWVRGAVETWTVPQVGTEAEADDVYNPSESAPRPPQMPPHVRHHWTPTPPSHGAASATALNENGHPVTEAVRGDATAVNGISPSPWRPAAFGSVVPAPPPPPPSPPEEDAALQQVRERQEALIERVEQRLAAVVERRQELQREMAAAAAQARQEENAIAEEYGQLESDLKEAEAAYEAAAGELVELREYCAARASEHDAYAAEQQRALAEVARERQEASAMRQQLELLRAQMAEHLAVEQQRCAARVAQTQAAMEQVDESARWLTEVEAKIAATAAPTAAAPPRV</sequence>
<feature type="region of interest" description="Disordered" evidence="1">
    <location>
        <begin position="1"/>
        <end position="94"/>
    </location>
</feature>
<keyword evidence="3" id="KW-1185">Reference proteome</keyword>
<evidence type="ECO:0000313" key="2">
    <source>
        <dbReference type="EMBL" id="KAK7200471.1"/>
    </source>
</evidence>
<evidence type="ECO:0000313" key="3">
    <source>
        <dbReference type="Proteomes" id="UP001430356"/>
    </source>
</evidence>
<feature type="region of interest" description="Disordered" evidence="1">
    <location>
        <begin position="620"/>
        <end position="662"/>
    </location>
</feature>
<feature type="region of interest" description="Disordered" evidence="1">
    <location>
        <begin position="520"/>
        <end position="540"/>
    </location>
</feature>
<dbReference type="AlphaFoldDB" id="A0AAW0F4V3"/>
<evidence type="ECO:0000256" key="1">
    <source>
        <dbReference type="SAM" id="MobiDB-lite"/>
    </source>
</evidence>
<accession>A0AAW0F4V3</accession>